<proteinExistence type="evidence at protein level"/>
<evidence type="ECO:0000313" key="3">
    <source>
        <dbReference type="Proteomes" id="UP000006906"/>
    </source>
</evidence>
<dbReference type="OrthoDB" id="548147at2759"/>
<dbReference type="KEGG" id="cre:CHLRE_03g211409v5"/>
<dbReference type="ExpressionAtlas" id="A0A2K3DZV7">
    <property type="expression patterns" value="baseline and differential"/>
</dbReference>
<feature type="compositionally biased region" description="Low complexity" evidence="1">
    <location>
        <begin position="170"/>
        <end position="192"/>
    </location>
</feature>
<evidence type="ECO:0000256" key="1">
    <source>
        <dbReference type="SAM" id="MobiDB-lite"/>
    </source>
</evidence>
<dbReference type="Gramene" id="PNW86074">
    <property type="protein sequence ID" value="PNW86074"/>
    <property type="gene ID" value="CHLRE_03g211409v5"/>
</dbReference>
<evidence type="ECO:0007829" key="4">
    <source>
        <dbReference type="PDB" id="7PKQ"/>
    </source>
</evidence>
<dbReference type="SMR" id="A0A2K3DZV7"/>
<gene>
    <name evidence="2" type="ORF">CHLRE_03g211409v5</name>
</gene>
<reference evidence="2 3" key="1">
    <citation type="journal article" date="2007" name="Science">
        <title>The Chlamydomonas genome reveals the evolution of key animal and plant functions.</title>
        <authorList>
            <person name="Merchant S.S."/>
            <person name="Prochnik S.E."/>
            <person name="Vallon O."/>
            <person name="Harris E.H."/>
            <person name="Karpowicz S.J."/>
            <person name="Witman G.B."/>
            <person name="Terry A."/>
            <person name="Salamov A."/>
            <person name="Fritz-Laylin L.K."/>
            <person name="Marechal-Drouard L."/>
            <person name="Marshall W.F."/>
            <person name="Qu L.H."/>
            <person name="Nelson D.R."/>
            <person name="Sanderfoot A.A."/>
            <person name="Spalding M.H."/>
            <person name="Kapitonov V.V."/>
            <person name="Ren Q."/>
            <person name="Ferris P."/>
            <person name="Lindquist E."/>
            <person name="Shapiro H."/>
            <person name="Lucas S.M."/>
            <person name="Grimwood J."/>
            <person name="Schmutz J."/>
            <person name="Cardol P."/>
            <person name="Cerutti H."/>
            <person name="Chanfreau G."/>
            <person name="Chen C.L."/>
            <person name="Cognat V."/>
            <person name="Croft M.T."/>
            <person name="Dent R."/>
            <person name="Dutcher S."/>
            <person name="Fernandez E."/>
            <person name="Fukuzawa H."/>
            <person name="Gonzalez-Ballester D."/>
            <person name="Gonzalez-Halphen D."/>
            <person name="Hallmann A."/>
            <person name="Hanikenne M."/>
            <person name="Hippler M."/>
            <person name="Inwood W."/>
            <person name="Jabbari K."/>
            <person name="Kalanon M."/>
            <person name="Kuras R."/>
            <person name="Lefebvre P.A."/>
            <person name="Lemaire S.D."/>
            <person name="Lobanov A.V."/>
            <person name="Lohr M."/>
            <person name="Manuell A."/>
            <person name="Meier I."/>
            <person name="Mets L."/>
            <person name="Mittag M."/>
            <person name="Mittelmeier T."/>
            <person name="Moroney J.V."/>
            <person name="Moseley J."/>
            <person name="Napoli C."/>
            <person name="Nedelcu A.M."/>
            <person name="Niyogi K."/>
            <person name="Novoselov S.V."/>
            <person name="Paulsen I.T."/>
            <person name="Pazour G."/>
            <person name="Purton S."/>
            <person name="Ral J.P."/>
            <person name="Riano-Pachon D.M."/>
            <person name="Riekhof W."/>
            <person name="Rymarquis L."/>
            <person name="Schroda M."/>
            <person name="Stern D."/>
            <person name="Umen J."/>
            <person name="Willows R."/>
            <person name="Wilson N."/>
            <person name="Zimmer S.L."/>
            <person name="Allmer J."/>
            <person name="Balk J."/>
            <person name="Bisova K."/>
            <person name="Chen C.J."/>
            <person name="Elias M."/>
            <person name="Gendler K."/>
            <person name="Hauser C."/>
            <person name="Lamb M.R."/>
            <person name="Ledford H."/>
            <person name="Long J.C."/>
            <person name="Minagawa J."/>
            <person name="Page M.D."/>
            <person name="Pan J."/>
            <person name="Pootakham W."/>
            <person name="Roje S."/>
            <person name="Rose A."/>
            <person name="Stahlberg E."/>
            <person name="Terauchi A.M."/>
            <person name="Yang P."/>
            <person name="Ball S."/>
            <person name="Bowler C."/>
            <person name="Dieckmann C.L."/>
            <person name="Gladyshev V.N."/>
            <person name="Green P."/>
            <person name="Jorgensen R."/>
            <person name="Mayfield S."/>
            <person name="Mueller-Roeber B."/>
            <person name="Rajamani S."/>
            <person name="Sayre R.T."/>
            <person name="Brokstein P."/>
            <person name="Dubchak I."/>
            <person name="Goodstein D."/>
            <person name="Hornick L."/>
            <person name="Huang Y.W."/>
            <person name="Jhaveri J."/>
            <person name="Luo Y."/>
            <person name="Martinez D."/>
            <person name="Ngau W.C."/>
            <person name="Otillar B."/>
            <person name="Poliakov A."/>
            <person name="Porter A."/>
            <person name="Szajkowski L."/>
            <person name="Werner G."/>
            <person name="Zhou K."/>
            <person name="Grigoriev I.V."/>
            <person name="Rokhsar D.S."/>
            <person name="Grossman A.R."/>
        </authorList>
    </citation>
    <scope>NUCLEOTIDE SEQUENCE [LARGE SCALE GENOMIC DNA]</scope>
    <source>
        <strain evidence="3">CC-503</strain>
    </source>
</reference>
<reference evidence="4" key="2">
    <citation type="submission" date="2021-08" db="PDB data bank">
        <title>The Chlamydomonas mitochondrial ribosome: how to build a ribosome from RNA fragments.</title>
        <authorList>
            <person name="Waltz F."/>
            <person name="Salinas-Giege T."/>
            <person name="Englmeier R."/>
            <person name="Meichel H."/>
            <person name="Soufari H."/>
            <person name="Kuhn L."/>
            <person name="Pfeffer S."/>
            <person name="Foerster F."/>
            <person name="Engel B.D."/>
            <person name="Giege P."/>
            <person name="Drouard L."/>
            <person name="Hashem Y."/>
        </authorList>
    </citation>
    <scope>STRUCTURE BY ELECTRON MICROSCOPY (4.20 ANGSTROMS)</scope>
</reference>
<dbReference type="RefSeq" id="XP_042926708.1">
    <property type="nucleotide sequence ID" value="XM_043061579.1"/>
</dbReference>
<keyword evidence="4" id="KW-0002">3D-structure</keyword>
<evidence type="ECO:0000313" key="2">
    <source>
        <dbReference type="EMBL" id="PNW86074.1"/>
    </source>
</evidence>
<protein>
    <submittedName>
        <fullName evidence="2">Uncharacterized protein</fullName>
    </submittedName>
</protein>
<name>A0A2K3DZV7_CHLRE</name>
<dbReference type="EMBL" id="CM008964">
    <property type="protein sequence ID" value="PNW86074.1"/>
    <property type="molecule type" value="Genomic_DNA"/>
</dbReference>
<accession>A0A2K3DZV7</accession>
<dbReference type="PDB" id="7PKQ">
    <property type="method" value="EM"/>
    <property type="resolution" value="4.20 A"/>
    <property type="chains" value="O=1-516"/>
</dbReference>
<dbReference type="InParanoid" id="A0A2K3DZV7"/>
<dbReference type="GeneID" id="66053086"/>
<keyword evidence="3" id="KW-1185">Reference proteome</keyword>
<dbReference type="AlphaFoldDB" id="A0A2K3DZV7"/>
<dbReference type="Proteomes" id="UP000006906">
    <property type="component" value="Chromosome 3"/>
</dbReference>
<dbReference type="EMDB" id="EMD-13477"/>
<feature type="region of interest" description="Disordered" evidence="1">
    <location>
        <begin position="163"/>
        <end position="212"/>
    </location>
</feature>
<sequence length="516" mass="51863">MDLIGRGGAPSASALGTDALVLLCGPEAQAGISTCSAAAESAASPQSSCSWVGTAQHSSATRAEAAGPSAPCGPAPLLRNLRTPSQSGRLSGAPPTWISAAAASLGNSPRFAASARCSTADVDVSRSGLEDASALGDCVDRWSTPAATVSGIALLHQYHNHHHNHHHIGHSSSSCGSVASSTSSVPGSAAGSPFPPRPSLPSSATNSSRFLMQSQSQQLRSVSFTAATAAPKAAAKGASAKAGSSSSSGAAAPSPAAAALRTPEWARVPGHLHELQDLYRKRQKRMAALRHGAQVELEAREAVAWKTGGRGRAVAAAAKAALDALPLPPPEDGGKAELAAALAADTTFAAAHEALTGLLRRGVVLDAAEHLAPLLRKAGDAGQLASALGVAAANHLSQAARQLGAHSPRHGPLHAVLVQECRRLKAAAPLVTLWESLHEHGLAPEAADAAAAVRAAVELGDGGAAVRLLMLACMYGEAPLAGAAEAGAVLQLLQQGNPDQAAQLRELLPKLGLRGA</sequence>
<organism evidence="2 3">
    <name type="scientific">Chlamydomonas reinhardtii</name>
    <name type="common">Chlamydomonas smithii</name>
    <dbReference type="NCBI Taxonomy" id="3055"/>
    <lineage>
        <taxon>Eukaryota</taxon>
        <taxon>Viridiplantae</taxon>
        <taxon>Chlorophyta</taxon>
        <taxon>core chlorophytes</taxon>
        <taxon>Chlorophyceae</taxon>
        <taxon>CS clade</taxon>
        <taxon>Chlamydomonadales</taxon>
        <taxon>Chlamydomonadaceae</taxon>
        <taxon>Chlamydomonas</taxon>
    </lineage>
</organism>